<evidence type="ECO:0000256" key="2">
    <source>
        <dbReference type="ARBA" id="ARBA00022419"/>
    </source>
</evidence>
<accession>A0A4S4B090</accession>
<dbReference type="GO" id="GO:0015977">
    <property type="term" value="P:carbon fixation"/>
    <property type="evidence" value="ECO:0007669"/>
    <property type="project" value="InterPro"/>
</dbReference>
<dbReference type="Proteomes" id="UP000308430">
    <property type="component" value="Unassembled WGS sequence"/>
</dbReference>
<dbReference type="EMBL" id="SSOC01000003">
    <property type="protein sequence ID" value="THF65889.1"/>
    <property type="molecule type" value="Genomic_DNA"/>
</dbReference>
<evidence type="ECO:0000313" key="4">
    <source>
        <dbReference type="Proteomes" id="UP000308430"/>
    </source>
</evidence>
<reference evidence="3 4" key="1">
    <citation type="submission" date="2019-04" db="EMBL/GenBank/DDBJ databases">
        <title>Azoarcus nasutitermitis sp. nov. isolated from termite nest.</title>
        <authorList>
            <person name="Lin S.-Y."/>
            <person name="Hameed A."/>
            <person name="Hsu Y.-H."/>
            <person name="Young C.-C."/>
        </authorList>
    </citation>
    <scope>NUCLEOTIDE SEQUENCE [LARGE SCALE GENOMIC DNA]</scope>
    <source>
        <strain evidence="3 4">CC-YHH838</strain>
    </source>
</reference>
<dbReference type="InterPro" id="IPR021135">
    <property type="entry name" value="PEP_COase"/>
</dbReference>
<dbReference type="OrthoDB" id="9768133at2"/>
<dbReference type="AlphaFoldDB" id="A0A4S4B090"/>
<dbReference type="GO" id="GO:0008964">
    <property type="term" value="F:phosphoenolpyruvate carboxylase activity"/>
    <property type="evidence" value="ECO:0007669"/>
    <property type="project" value="InterPro"/>
</dbReference>
<evidence type="ECO:0000256" key="1">
    <source>
        <dbReference type="ARBA" id="ARBA00003670"/>
    </source>
</evidence>
<dbReference type="SUPFAM" id="SSF51621">
    <property type="entry name" value="Phosphoenolpyruvate/pyruvate domain"/>
    <property type="match status" value="1"/>
</dbReference>
<dbReference type="InterPro" id="IPR015813">
    <property type="entry name" value="Pyrv/PenolPyrv_kinase-like_dom"/>
</dbReference>
<sequence>MDHLVARHTTALSSYTEGGSLDPLSHVQVELLRRHCEAHDDERIRLGLLISINNGIAAGSRNSG</sequence>
<dbReference type="GO" id="GO:0006099">
    <property type="term" value="P:tricarboxylic acid cycle"/>
    <property type="evidence" value="ECO:0007669"/>
    <property type="project" value="InterPro"/>
</dbReference>
<protein>
    <recommendedName>
        <fullName evidence="2">Phosphoenolpyruvate carboxylase</fullName>
    </recommendedName>
</protein>
<name>A0A4S4B090_9RHOO</name>
<comment type="function">
    <text evidence="1">Forms oxaloacetate, a four-carbon dicarboxylic acid source for the tricarboxylic acid cycle.</text>
</comment>
<dbReference type="Pfam" id="PF00311">
    <property type="entry name" value="PEPcase"/>
    <property type="match status" value="1"/>
</dbReference>
<comment type="caution">
    <text evidence="3">The sequence shown here is derived from an EMBL/GenBank/DDBJ whole genome shotgun (WGS) entry which is preliminary data.</text>
</comment>
<gene>
    <name evidence="3" type="ORF">E6C76_10145</name>
</gene>
<organism evidence="3 4">
    <name type="scientific">Pseudothauera nasutitermitis</name>
    <dbReference type="NCBI Taxonomy" id="2565930"/>
    <lineage>
        <taxon>Bacteria</taxon>
        <taxon>Pseudomonadati</taxon>
        <taxon>Pseudomonadota</taxon>
        <taxon>Betaproteobacteria</taxon>
        <taxon>Rhodocyclales</taxon>
        <taxon>Zoogloeaceae</taxon>
        <taxon>Pseudothauera</taxon>
    </lineage>
</organism>
<evidence type="ECO:0000313" key="3">
    <source>
        <dbReference type="EMBL" id="THF65889.1"/>
    </source>
</evidence>
<keyword evidence="4" id="KW-1185">Reference proteome</keyword>
<keyword evidence="3" id="KW-0670">Pyruvate</keyword>
<proteinExistence type="predicted"/>